<reference evidence="4 5" key="1">
    <citation type="submission" date="2024-07" db="EMBL/GenBank/DDBJ databases">
        <title>Draft sequence of the Neodothiora populina.</title>
        <authorList>
            <person name="Drown D.D."/>
            <person name="Schuette U.S."/>
            <person name="Buechlein A.B."/>
            <person name="Rusch D.R."/>
            <person name="Winton L.W."/>
            <person name="Adams G.A."/>
        </authorList>
    </citation>
    <scope>NUCLEOTIDE SEQUENCE [LARGE SCALE GENOMIC DNA]</scope>
    <source>
        <strain evidence="4 5">CPC 39397</strain>
    </source>
</reference>
<dbReference type="GeneID" id="95976731"/>
<evidence type="ECO:0000313" key="5">
    <source>
        <dbReference type="Proteomes" id="UP001562354"/>
    </source>
</evidence>
<dbReference type="InterPro" id="IPR029071">
    <property type="entry name" value="Ubiquitin-like_domsf"/>
</dbReference>
<dbReference type="InterPro" id="IPR036249">
    <property type="entry name" value="Thioredoxin-like_sf"/>
</dbReference>
<gene>
    <name evidence="4" type="ORF">AAFC00_003029</name>
</gene>
<dbReference type="SMART" id="SM00166">
    <property type="entry name" value="UBX"/>
    <property type="match status" value="1"/>
</dbReference>
<accession>A0ABR3P9R7</accession>
<feature type="compositionally biased region" description="Basic and acidic residues" evidence="2">
    <location>
        <begin position="348"/>
        <end position="375"/>
    </location>
</feature>
<evidence type="ECO:0000256" key="2">
    <source>
        <dbReference type="SAM" id="MobiDB-lite"/>
    </source>
</evidence>
<dbReference type="Gene3D" id="1.10.8.10">
    <property type="entry name" value="DNA helicase RuvA subunit, C-terminal domain"/>
    <property type="match status" value="1"/>
</dbReference>
<dbReference type="SUPFAM" id="SSF46934">
    <property type="entry name" value="UBA-like"/>
    <property type="match status" value="1"/>
</dbReference>
<dbReference type="SUPFAM" id="SSF52833">
    <property type="entry name" value="Thioredoxin-like"/>
    <property type="match status" value="1"/>
</dbReference>
<dbReference type="SUPFAM" id="SSF54236">
    <property type="entry name" value="Ubiquitin-like"/>
    <property type="match status" value="1"/>
</dbReference>
<keyword evidence="5" id="KW-1185">Reference proteome</keyword>
<feature type="domain" description="UBX" evidence="3">
    <location>
        <begin position="404"/>
        <end position="475"/>
    </location>
</feature>
<dbReference type="CDD" id="cd14273">
    <property type="entry name" value="UBA_TAP-C_like"/>
    <property type="match status" value="1"/>
</dbReference>
<sequence>MATPSVDIATLSQQQQEALQQFTAVTDQEVASAITLLDKCQWNVQIAITRFFDGDADTVDPVAEAARAPPPQNSRRTETLMDSIPLSTFPTHRPGVQPAPRVVATPESQRVQPAPLLFSLLFLPFNITYNIFSRVFGTVGYFFPIIPRLLHRLFPRQLSPSRNTGRRPLNPRDTASRFIAECNEQYGANRETIPFVESGYAQAFDAAKRDLKYLLVILVSPEHDDTSPFFGETLLAPEVTSFFRSHKDDMIIWGGSVQDSEAYQVANNFNVTKFPFTGLITHTPASPTSMAFAARIAGTESPAALISKLQEGMQQRSEELERLRRQRREQEATRSMRDEQNSAYERSLAQDRERARQRREAEAAREQAEREAREKAEAAAQKARNVAAWRSWRAQSIAEEPAADTKDVVRISLRMPSGDRVVRRFAPDAQLEELYAVVECFNILQNEAPSSEKAAEAPAGYEHEYEFQLVSPMPREVYDLEKGGSIGSRIGRSGNLIVERLVDDDDDEDGEGGEEATA</sequence>
<dbReference type="PROSITE" id="PS50033">
    <property type="entry name" value="UBX"/>
    <property type="match status" value="1"/>
</dbReference>
<dbReference type="Pfam" id="PF00789">
    <property type="entry name" value="UBX"/>
    <property type="match status" value="1"/>
</dbReference>
<comment type="caution">
    <text evidence="4">The sequence shown here is derived from an EMBL/GenBank/DDBJ whole genome shotgun (WGS) entry which is preliminary data.</text>
</comment>
<dbReference type="Pfam" id="PF14555">
    <property type="entry name" value="UBA_4"/>
    <property type="match status" value="1"/>
</dbReference>
<keyword evidence="1" id="KW-0175">Coiled coil</keyword>
<feature type="region of interest" description="Disordered" evidence="2">
    <location>
        <begin position="323"/>
        <end position="375"/>
    </location>
</feature>
<dbReference type="InterPro" id="IPR050730">
    <property type="entry name" value="UBX_domain-protein"/>
</dbReference>
<dbReference type="PANTHER" id="PTHR23322">
    <property type="entry name" value="FAS-ASSOCIATED PROTEIN"/>
    <property type="match status" value="1"/>
</dbReference>
<evidence type="ECO:0000259" key="3">
    <source>
        <dbReference type="PROSITE" id="PS50033"/>
    </source>
</evidence>
<protein>
    <recommendedName>
        <fullName evidence="3">UBX domain-containing protein</fullName>
    </recommendedName>
</protein>
<dbReference type="SMART" id="SM00594">
    <property type="entry name" value="UAS"/>
    <property type="match status" value="1"/>
</dbReference>
<dbReference type="Gene3D" id="3.40.30.10">
    <property type="entry name" value="Glutaredoxin"/>
    <property type="match status" value="1"/>
</dbReference>
<dbReference type="InterPro" id="IPR001012">
    <property type="entry name" value="UBX_dom"/>
</dbReference>
<dbReference type="PANTHER" id="PTHR23322:SF1">
    <property type="entry name" value="FAS-ASSOCIATED FACTOR 2"/>
    <property type="match status" value="1"/>
</dbReference>
<dbReference type="CDD" id="cd01767">
    <property type="entry name" value="UBX"/>
    <property type="match status" value="1"/>
</dbReference>
<organism evidence="4 5">
    <name type="scientific">Neodothiora populina</name>
    <dbReference type="NCBI Taxonomy" id="2781224"/>
    <lineage>
        <taxon>Eukaryota</taxon>
        <taxon>Fungi</taxon>
        <taxon>Dikarya</taxon>
        <taxon>Ascomycota</taxon>
        <taxon>Pezizomycotina</taxon>
        <taxon>Dothideomycetes</taxon>
        <taxon>Dothideomycetidae</taxon>
        <taxon>Dothideales</taxon>
        <taxon>Dothioraceae</taxon>
        <taxon>Neodothiora</taxon>
    </lineage>
</organism>
<feature type="compositionally biased region" description="Basic and acidic residues" evidence="2">
    <location>
        <begin position="323"/>
        <end position="340"/>
    </location>
</feature>
<dbReference type="Proteomes" id="UP001562354">
    <property type="component" value="Unassembled WGS sequence"/>
</dbReference>
<name>A0ABR3P9R7_9PEZI</name>
<dbReference type="InterPro" id="IPR009060">
    <property type="entry name" value="UBA-like_sf"/>
</dbReference>
<dbReference type="RefSeq" id="XP_069198939.1">
    <property type="nucleotide sequence ID" value="XM_069342439.1"/>
</dbReference>
<dbReference type="EMBL" id="JBFMKM010000012">
    <property type="protein sequence ID" value="KAL1302663.1"/>
    <property type="molecule type" value="Genomic_DNA"/>
</dbReference>
<evidence type="ECO:0000313" key="4">
    <source>
        <dbReference type="EMBL" id="KAL1302663.1"/>
    </source>
</evidence>
<evidence type="ECO:0000256" key="1">
    <source>
        <dbReference type="ARBA" id="ARBA00023054"/>
    </source>
</evidence>
<dbReference type="InterPro" id="IPR006577">
    <property type="entry name" value="UAS"/>
</dbReference>
<dbReference type="Gene3D" id="3.10.20.90">
    <property type="entry name" value="Phosphatidylinositol 3-kinase Catalytic Subunit, Chain A, domain 1"/>
    <property type="match status" value="1"/>
</dbReference>
<proteinExistence type="predicted"/>